<evidence type="ECO:0000256" key="1">
    <source>
        <dbReference type="ARBA" id="ARBA00022475"/>
    </source>
</evidence>
<protein>
    <submittedName>
        <fullName evidence="8">von Willebrand factor type A domain protein</fullName>
    </submittedName>
</protein>
<keyword evidence="2 6" id="KW-0812">Transmembrane</keyword>
<dbReference type="SMART" id="SM00327">
    <property type="entry name" value="VWA"/>
    <property type="match status" value="1"/>
</dbReference>
<feature type="transmembrane region" description="Helical" evidence="6">
    <location>
        <begin position="30"/>
        <end position="48"/>
    </location>
</feature>
<evidence type="ECO:0000256" key="4">
    <source>
        <dbReference type="ARBA" id="ARBA00023136"/>
    </source>
</evidence>
<dbReference type="OrthoDB" id="9807628at2"/>
<dbReference type="RefSeq" id="WP_106093896.1">
    <property type="nucleotide sequence ID" value="NZ_PVNL01000135.1"/>
</dbReference>
<dbReference type="PANTHER" id="PTHR22550:SF5">
    <property type="entry name" value="LEUCINE ZIPPER PROTEIN 4"/>
    <property type="match status" value="1"/>
</dbReference>
<name>A0A2S9XTV2_9BACT</name>
<dbReference type="PROSITE" id="PS50234">
    <property type="entry name" value="VWFA"/>
    <property type="match status" value="1"/>
</dbReference>
<comment type="caution">
    <text evidence="8">The sequence shown here is derived from an EMBL/GenBank/DDBJ whole genome shotgun (WGS) entry which is preliminary data.</text>
</comment>
<evidence type="ECO:0000313" key="9">
    <source>
        <dbReference type="Proteomes" id="UP000238823"/>
    </source>
</evidence>
<accession>A0A2S9XTV2</accession>
<dbReference type="Proteomes" id="UP000238823">
    <property type="component" value="Unassembled WGS sequence"/>
</dbReference>
<evidence type="ECO:0000313" key="8">
    <source>
        <dbReference type="EMBL" id="PRP96296.1"/>
    </source>
</evidence>
<feature type="compositionally biased region" description="Polar residues" evidence="5">
    <location>
        <begin position="400"/>
        <end position="411"/>
    </location>
</feature>
<gene>
    <name evidence="8" type="ORF">ENSA7_71110</name>
</gene>
<feature type="region of interest" description="Disordered" evidence="5">
    <location>
        <begin position="383"/>
        <end position="411"/>
    </location>
</feature>
<keyword evidence="1" id="KW-1003">Cell membrane</keyword>
<sequence length="411" mass="44250">MSWWQQPLAHAWVEVESGANLAELVFAKLGYAWLGLLVPLAVAAYLWAARQRRAAVERLGNPILLARLLATVDPGKRLIRALLTVLALAAVVLGMMRLQYGGKAKVLPTRGLDIVLAVDYSKSMLAQDVYPSRSERLEAELTRFLDESGRRGDRVGVVVFAGATRAFPLTSDMGVLSLFLSHADPRFENPGGTAIGKALDKSIELLVAVRRDGGNDESEIDAGLLPGADDDDAAVAERADQIIILLTDGEDTLGRPLELAQKAAQLGIRIYPVGIGSTSGEPIMRYDENGEPTGYATDAEGKPQMTRLDAETLQSLAKATKGEYVHVDADQFGLDEVRGLVEGLAAAQREHSIEIHREEGFLFFLIPAVLLLCGALAIGDRRRPPAAQGRDAHLVGASAKPTNPKLQEPQS</sequence>
<evidence type="ECO:0000256" key="3">
    <source>
        <dbReference type="ARBA" id="ARBA00022989"/>
    </source>
</evidence>
<feature type="transmembrane region" description="Helical" evidence="6">
    <location>
        <begin position="78"/>
        <end position="100"/>
    </location>
</feature>
<evidence type="ECO:0000256" key="2">
    <source>
        <dbReference type="ARBA" id="ARBA00022692"/>
    </source>
</evidence>
<dbReference type="InterPro" id="IPR050768">
    <property type="entry name" value="UPF0353/GerABKA_families"/>
</dbReference>
<dbReference type="InterPro" id="IPR036465">
    <property type="entry name" value="vWFA_dom_sf"/>
</dbReference>
<feature type="domain" description="VWFA" evidence="7">
    <location>
        <begin position="113"/>
        <end position="344"/>
    </location>
</feature>
<dbReference type="EMBL" id="PVNL01000135">
    <property type="protein sequence ID" value="PRP96296.1"/>
    <property type="molecule type" value="Genomic_DNA"/>
</dbReference>
<keyword evidence="3 6" id="KW-1133">Transmembrane helix</keyword>
<dbReference type="Gene3D" id="3.40.50.410">
    <property type="entry name" value="von Willebrand factor, type A domain"/>
    <property type="match status" value="1"/>
</dbReference>
<reference evidence="8 9" key="1">
    <citation type="submission" date="2018-03" db="EMBL/GenBank/DDBJ databases">
        <title>Draft Genome Sequences of the Obligatory Marine Myxobacteria Enhygromyxa salina SWB007.</title>
        <authorList>
            <person name="Poehlein A."/>
            <person name="Moghaddam J.A."/>
            <person name="Harms H."/>
            <person name="Alanjari M."/>
            <person name="Koenig G.M."/>
            <person name="Daniel R."/>
            <person name="Schaeberle T.F."/>
        </authorList>
    </citation>
    <scope>NUCLEOTIDE SEQUENCE [LARGE SCALE GENOMIC DNA]</scope>
    <source>
        <strain evidence="8 9">SWB007</strain>
    </source>
</reference>
<dbReference type="InterPro" id="IPR002035">
    <property type="entry name" value="VWF_A"/>
</dbReference>
<dbReference type="AlphaFoldDB" id="A0A2S9XTV2"/>
<feature type="transmembrane region" description="Helical" evidence="6">
    <location>
        <begin position="360"/>
        <end position="378"/>
    </location>
</feature>
<dbReference type="Pfam" id="PF00092">
    <property type="entry name" value="VWA"/>
    <property type="match status" value="1"/>
</dbReference>
<organism evidence="8 9">
    <name type="scientific">Enhygromyxa salina</name>
    <dbReference type="NCBI Taxonomy" id="215803"/>
    <lineage>
        <taxon>Bacteria</taxon>
        <taxon>Pseudomonadati</taxon>
        <taxon>Myxococcota</taxon>
        <taxon>Polyangia</taxon>
        <taxon>Nannocystales</taxon>
        <taxon>Nannocystaceae</taxon>
        <taxon>Enhygromyxa</taxon>
    </lineage>
</organism>
<proteinExistence type="predicted"/>
<dbReference type="PANTHER" id="PTHR22550">
    <property type="entry name" value="SPORE GERMINATION PROTEIN"/>
    <property type="match status" value="1"/>
</dbReference>
<dbReference type="SUPFAM" id="SSF53300">
    <property type="entry name" value="vWA-like"/>
    <property type="match status" value="1"/>
</dbReference>
<evidence type="ECO:0000256" key="6">
    <source>
        <dbReference type="SAM" id="Phobius"/>
    </source>
</evidence>
<evidence type="ECO:0000259" key="7">
    <source>
        <dbReference type="PROSITE" id="PS50234"/>
    </source>
</evidence>
<evidence type="ECO:0000256" key="5">
    <source>
        <dbReference type="SAM" id="MobiDB-lite"/>
    </source>
</evidence>
<keyword evidence="4 6" id="KW-0472">Membrane</keyword>